<dbReference type="OrthoDB" id="7490061at2759"/>
<dbReference type="EMBL" id="CAJQZP010000945">
    <property type="protein sequence ID" value="CAG5000854.1"/>
    <property type="molecule type" value="Genomic_DNA"/>
</dbReference>
<accession>A0A8S3X6P3</accession>
<evidence type="ECO:0000313" key="2">
    <source>
        <dbReference type="EMBL" id="CAG5000854.1"/>
    </source>
</evidence>
<reference evidence="2" key="1">
    <citation type="submission" date="2021-04" db="EMBL/GenBank/DDBJ databases">
        <authorList>
            <person name="Tunstrom K."/>
        </authorList>
    </citation>
    <scope>NUCLEOTIDE SEQUENCE</scope>
</reference>
<dbReference type="Proteomes" id="UP000691718">
    <property type="component" value="Unassembled WGS sequence"/>
</dbReference>
<name>A0A8S3X6P3_PARAO</name>
<keyword evidence="1" id="KW-0175">Coiled coil</keyword>
<dbReference type="AlphaFoldDB" id="A0A8S3X6P3"/>
<sequence>MTETSPRSLPDTTLLENSQIIDLKNEIDQLTLQLTSAHNEIIELNLENTNLRKTLEQYQKKESVYKKLLDSPLKHGSISKSRKKKPIEDNSNLNQNSIFKTVLSEKPSSDFTIQEKNECSLESKEETITIKTKVKDKNQILIAGDQQASGMVSALMKIWSRYKNHRRYNISAFTYPDTPTDVILKKPLQNEVQMVVDDWIIISVGANDVNKIPIKHLLNYILF</sequence>
<feature type="coiled-coil region" evidence="1">
    <location>
        <begin position="20"/>
        <end position="61"/>
    </location>
</feature>
<comment type="caution">
    <text evidence="2">The sequence shown here is derived from an EMBL/GenBank/DDBJ whole genome shotgun (WGS) entry which is preliminary data.</text>
</comment>
<gene>
    <name evidence="2" type="ORF">PAPOLLO_LOCUS13804</name>
</gene>
<protein>
    <submittedName>
        <fullName evidence="2">(apollo) hypothetical protein</fullName>
    </submittedName>
</protein>
<organism evidence="2 3">
    <name type="scientific">Parnassius apollo</name>
    <name type="common">Apollo butterfly</name>
    <name type="synonym">Papilio apollo</name>
    <dbReference type="NCBI Taxonomy" id="110799"/>
    <lineage>
        <taxon>Eukaryota</taxon>
        <taxon>Metazoa</taxon>
        <taxon>Ecdysozoa</taxon>
        <taxon>Arthropoda</taxon>
        <taxon>Hexapoda</taxon>
        <taxon>Insecta</taxon>
        <taxon>Pterygota</taxon>
        <taxon>Neoptera</taxon>
        <taxon>Endopterygota</taxon>
        <taxon>Lepidoptera</taxon>
        <taxon>Glossata</taxon>
        <taxon>Ditrysia</taxon>
        <taxon>Papilionoidea</taxon>
        <taxon>Papilionidae</taxon>
        <taxon>Parnassiinae</taxon>
        <taxon>Parnassini</taxon>
        <taxon>Parnassius</taxon>
        <taxon>Parnassius</taxon>
    </lineage>
</organism>
<evidence type="ECO:0000313" key="3">
    <source>
        <dbReference type="Proteomes" id="UP000691718"/>
    </source>
</evidence>
<evidence type="ECO:0000256" key="1">
    <source>
        <dbReference type="SAM" id="Coils"/>
    </source>
</evidence>
<proteinExistence type="predicted"/>
<keyword evidence="3" id="KW-1185">Reference proteome</keyword>